<proteinExistence type="inferred from homology"/>
<dbReference type="Proteomes" id="UP000671399">
    <property type="component" value="Unassembled WGS sequence"/>
</dbReference>
<dbReference type="SUPFAM" id="SSF140453">
    <property type="entry name" value="EsxAB dimer-like"/>
    <property type="match status" value="1"/>
</dbReference>
<dbReference type="EMBL" id="JAGFWR010000006">
    <property type="protein sequence ID" value="MBO4161968.1"/>
    <property type="molecule type" value="Genomic_DNA"/>
</dbReference>
<dbReference type="NCBIfam" id="TIGR03930">
    <property type="entry name" value="WXG100_ESAT6"/>
    <property type="match status" value="1"/>
</dbReference>
<name>A0ABS3V8N6_9ACTN</name>
<reference evidence="2 3" key="1">
    <citation type="submission" date="2021-03" db="EMBL/GenBank/DDBJ databases">
        <authorList>
            <person name="Lee D.-H."/>
        </authorList>
    </citation>
    <scope>NUCLEOTIDE SEQUENCE [LARGE SCALE GENOMIC DNA]</scope>
    <source>
        <strain evidence="2 3">MMS20-R2-23</strain>
    </source>
</reference>
<dbReference type="Pfam" id="PF06013">
    <property type="entry name" value="WXG100"/>
    <property type="match status" value="1"/>
</dbReference>
<comment type="similarity">
    <text evidence="1">Belongs to the WXG100 family.</text>
</comment>
<dbReference type="RefSeq" id="WP_208567617.1">
    <property type="nucleotide sequence ID" value="NZ_JAGFWR010000006.1"/>
</dbReference>
<evidence type="ECO:0000313" key="3">
    <source>
        <dbReference type="Proteomes" id="UP000671399"/>
    </source>
</evidence>
<evidence type="ECO:0000313" key="2">
    <source>
        <dbReference type="EMBL" id="MBO4161968.1"/>
    </source>
</evidence>
<evidence type="ECO:0000256" key="1">
    <source>
        <dbReference type="RuleBase" id="RU362001"/>
    </source>
</evidence>
<protein>
    <recommendedName>
        <fullName evidence="1">ESAT-6-like protein</fullName>
    </recommendedName>
</protein>
<dbReference type="InterPro" id="IPR036689">
    <property type="entry name" value="ESAT-6-like_sf"/>
</dbReference>
<dbReference type="Gene3D" id="1.10.287.1060">
    <property type="entry name" value="ESAT-6-like"/>
    <property type="match status" value="1"/>
</dbReference>
<organism evidence="2 3">
    <name type="scientific">Micromonospora antibiotica</name>
    <dbReference type="NCBI Taxonomy" id="2807623"/>
    <lineage>
        <taxon>Bacteria</taxon>
        <taxon>Bacillati</taxon>
        <taxon>Actinomycetota</taxon>
        <taxon>Actinomycetes</taxon>
        <taxon>Micromonosporales</taxon>
        <taxon>Micromonosporaceae</taxon>
        <taxon>Micromonospora</taxon>
    </lineage>
</organism>
<sequence>MTMPTVQTTDPGMQAAATEFANKAQEFVGHLRYVNGQMAILQGSWHGTASTTFNQAMDNWERAFQVIIDKLLNMMDVMGATTAGYRAAEEEASQTASSFLTALPGV</sequence>
<comment type="caution">
    <text evidence="2">The sequence shown here is derived from an EMBL/GenBank/DDBJ whole genome shotgun (WGS) entry which is preliminary data.</text>
</comment>
<accession>A0ABS3V8N6</accession>
<dbReference type="InterPro" id="IPR010310">
    <property type="entry name" value="T7SS_ESAT-6-like"/>
</dbReference>
<keyword evidence="3" id="KW-1185">Reference proteome</keyword>
<gene>
    <name evidence="2" type="ORF">JQN83_14280</name>
</gene>